<dbReference type="AlphaFoldDB" id="A0AAD4L4U1"/>
<gene>
    <name evidence="1" type="ORF">BGW36DRAFT_366746</name>
</gene>
<evidence type="ECO:0008006" key="3">
    <source>
        <dbReference type="Google" id="ProtNLM"/>
    </source>
</evidence>
<dbReference type="Proteomes" id="UP001201262">
    <property type="component" value="Unassembled WGS sequence"/>
</dbReference>
<dbReference type="GeneID" id="70245066"/>
<keyword evidence="2" id="KW-1185">Reference proteome</keyword>
<sequence length="141" mass="15345">MPVFDLCRSSLLCNAFSIFLFGRTIQYSHQVHIAVPIVSIFISGWTAISTQSLIATYLVDVFPDTSAAASASLNLARCLFAAGGDELHCAHDQWRRGWSGIHYLCCCPACGIDRSFGSVEICSWMEEKGEGGGCAKSTRKE</sequence>
<dbReference type="RefSeq" id="XP_046077682.1">
    <property type="nucleotide sequence ID" value="XM_046214779.1"/>
</dbReference>
<dbReference type="EMBL" id="JAJTJA010000001">
    <property type="protein sequence ID" value="KAH8705061.1"/>
    <property type="molecule type" value="Genomic_DNA"/>
</dbReference>
<evidence type="ECO:0000313" key="1">
    <source>
        <dbReference type="EMBL" id="KAH8705061.1"/>
    </source>
</evidence>
<reference evidence="1" key="1">
    <citation type="submission" date="2021-12" db="EMBL/GenBank/DDBJ databases">
        <title>Convergent genome expansion in fungi linked to evolution of root-endophyte symbiosis.</title>
        <authorList>
            <consortium name="DOE Joint Genome Institute"/>
            <person name="Ke Y.-H."/>
            <person name="Bonito G."/>
            <person name="Liao H.-L."/>
            <person name="Looney B."/>
            <person name="Rojas-Flechas A."/>
            <person name="Nash J."/>
            <person name="Hameed K."/>
            <person name="Schadt C."/>
            <person name="Martin F."/>
            <person name="Crous P.W."/>
            <person name="Miettinen O."/>
            <person name="Magnuson J.K."/>
            <person name="Labbe J."/>
            <person name="Jacobson D."/>
            <person name="Doktycz M.J."/>
            <person name="Veneault-Fourrey C."/>
            <person name="Kuo A."/>
            <person name="Mondo S."/>
            <person name="Calhoun S."/>
            <person name="Riley R."/>
            <person name="Ohm R."/>
            <person name="LaButti K."/>
            <person name="Andreopoulos B."/>
            <person name="Pangilinan J."/>
            <person name="Nolan M."/>
            <person name="Tritt A."/>
            <person name="Clum A."/>
            <person name="Lipzen A."/>
            <person name="Daum C."/>
            <person name="Barry K."/>
            <person name="Grigoriev I.V."/>
            <person name="Vilgalys R."/>
        </authorList>
    </citation>
    <scope>NUCLEOTIDE SEQUENCE</scope>
    <source>
        <strain evidence="1">PMI_201</strain>
    </source>
</reference>
<proteinExistence type="predicted"/>
<protein>
    <recommendedName>
        <fullName evidence="3">Major facilitator superfamily (MFS) profile domain-containing protein</fullName>
    </recommendedName>
</protein>
<name>A0AAD4L4U1_9EURO</name>
<dbReference type="SUPFAM" id="SSF103473">
    <property type="entry name" value="MFS general substrate transporter"/>
    <property type="match status" value="1"/>
</dbReference>
<comment type="caution">
    <text evidence="1">The sequence shown here is derived from an EMBL/GenBank/DDBJ whole genome shotgun (WGS) entry which is preliminary data.</text>
</comment>
<dbReference type="InterPro" id="IPR036259">
    <property type="entry name" value="MFS_trans_sf"/>
</dbReference>
<evidence type="ECO:0000313" key="2">
    <source>
        <dbReference type="Proteomes" id="UP001201262"/>
    </source>
</evidence>
<accession>A0AAD4L4U1</accession>
<organism evidence="1 2">
    <name type="scientific">Talaromyces proteolyticus</name>
    <dbReference type="NCBI Taxonomy" id="1131652"/>
    <lineage>
        <taxon>Eukaryota</taxon>
        <taxon>Fungi</taxon>
        <taxon>Dikarya</taxon>
        <taxon>Ascomycota</taxon>
        <taxon>Pezizomycotina</taxon>
        <taxon>Eurotiomycetes</taxon>
        <taxon>Eurotiomycetidae</taxon>
        <taxon>Eurotiales</taxon>
        <taxon>Trichocomaceae</taxon>
        <taxon>Talaromyces</taxon>
        <taxon>Talaromyces sect. Bacilispori</taxon>
    </lineage>
</organism>